<keyword evidence="4" id="KW-1185">Reference proteome</keyword>
<gene>
    <name evidence="3" type="ORF">ONZ51_g10275</name>
</gene>
<evidence type="ECO:0000256" key="1">
    <source>
        <dbReference type="SAM" id="MobiDB-lite"/>
    </source>
</evidence>
<dbReference type="AlphaFoldDB" id="A0AAD7TKY8"/>
<protein>
    <recommendedName>
        <fullName evidence="2">Retrovirus-related Pol polyprotein from transposon TNT 1-94-like beta-barrel domain-containing protein</fullName>
    </recommendedName>
</protein>
<dbReference type="PANTHER" id="PTHR47481">
    <property type="match status" value="1"/>
</dbReference>
<evidence type="ECO:0000313" key="4">
    <source>
        <dbReference type="Proteomes" id="UP001215151"/>
    </source>
</evidence>
<organism evidence="3 4">
    <name type="scientific">Trametes cubensis</name>
    <dbReference type="NCBI Taxonomy" id="1111947"/>
    <lineage>
        <taxon>Eukaryota</taxon>
        <taxon>Fungi</taxon>
        <taxon>Dikarya</taxon>
        <taxon>Basidiomycota</taxon>
        <taxon>Agaricomycotina</taxon>
        <taxon>Agaricomycetes</taxon>
        <taxon>Polyporales</taxon>
        <taxon>Polyporaceae</taxon>
        <taxon>Trametes</taxon>
    </lineage>
</organism>
<dbReference type="Pfam" id="PF14223">
    <property type="entry name" value="Retrotran_gag_2"/>
    <property type="match status" value="1"/>
</dbReference>
<accession>A0AAD7TKY8</accession>
<reference evidence="3" key="1">
    <citation type="submission" date="2022-11" db="EMBL/GenBank/DDBJ databases">
        <title>Genome Sequence of Cubamyces cubensis.</title>
        <authorList>
            <person name="Buettner E."/>
        </authorList>
    </citation>
    <scope>NUCLEOTIDE SEQUENCE</scope>
    <source>
        <strain evidence="3">MPL-01</strain>
    </source>
</reference>
<feature type="compositionally biased region" description="Low complexity" evidence="1">
    <location>
        <begin position="1"/>
        <end position="15"/>
    </location>
</feature>
<dbReference type="PANTHER" id="PTHR47481:SF14">
    <property type="entry name" value="RETROTRANSPOSON COPIA-LIKE N-TERMINAL DOMAIN-CONTAINING PROTEIN"/>
    <property type="match status" value="1"/>
</dbReference>
<dbReference type="Pfam" id="PF22936">
    <property type="entry name" value="Pol_BBD"/>
    <property type="match status" value="1"/>
</dbReference>
<comment type="caution">
    <text evidence="3">The sequence shown here is derived from an EMBL/GenBank/DDBJ whole genome shotgun (WGS) entry which is preliminary data.</text>
</comment>
<dbReference type="Proteomes" id="UP001215151">
    <property type="component" value="Unassembled WGS sequence"/>
</dbReference>
<evidence type="ECO:0000313" key="3">
    <source>
        <dbReference type="EMBL" id="KAJ8463405.1"/>
    </source>
</evidence>
<evidence type="ECO:0000259" key="2">
    <source>
        <dbReference type="Pfam" id="PF22936"/>
    </source>
</evidence>
<name>A0AAD7TKY8_9APHY</name>
<feature type="domain" description="Retrovirus-related Pol polyprotein from transposon TNT 1-94-like beta-barrel" evidence="2">
    <location>
        <begin position="320"/>
        <end position="402"/>
    </location>
</feature>
<dbReference type="InterPro" id="IPR054722">
    <property type="entry name" value="PolX-like_BBD"/>
</dbReference>
<proteinExistence type="predicted"/>
<dbReference type="EMBL" id="JAPEVG010000396">
    <property type="protein sequence ID" value="KAJ8463405.1"/>
    <property type="molecule type" value="Genomic_DNA"/>
</dbReference>
<sequence>MTSKPKAPAADTAATPLPPSTSTPTVTTSQSSCLHDIAFLKNDGSNFTMWKFRISRVLMQHGLWTIISRTEPQPDSSANTAARTNWTACDENTFTQITLTLKDEPLNGVMHLTTSKEVWDKLVTAYEGKGQQTMASLISELFRGTLSNEALLRPQLDMMLHKKHLLTSLGQPLSDSLIAIAMSISLPPSYLTLRTILMAADTTPTTEKVISAVMKHEKMLQNEAKHSALLMCAAPKTTTSKQKPKGNKPKCAHCSKLGHKKDKCCKLKAELEAKQKTDSVAGNKSGDLTAEVTSVSDPSILRIFVADALAAKQKHLALHWIVDSGASAHMSSERAQFVTYHELPDAKRVWFGDNCYILAVGTGSMYLDLHGSDSPVLVSRVFFVPELHGNLLSISRLTTSGYSIKFVIDGSQVVSQASDTVVGTASLQDGLYILNGTAMASDHARIAELDTPSLQGEYDPGPLPSSLSAFVARES</sequence>
<feature type="region of interest" description="Disordered" evidence="1">
    <location>
        <begin position="1"/>
        <end position="28"/>
    </location>
</feature>